<accession>A0ABY2WGS3</accession>
<dbReference type="RefSeq" id="WP_138839061.1">
    <property type="nucleotide sequence ID" value="NZ_VCNI01000004.1"/>
</dbReference>
<dbReference type="Pfam" id="PF12833">
    <property type="entry name" value="HTH_18"/>
    <property type="match status" value="1"/>
</dbReference>
<gene>
    <name evidence="5" type="ORF">FGG15_18310</name>
</gene>
<comment type="caution">
    <text evidence="5">The sequence shown here is derived from an EMBL/GenBank/DDBJ whole genome shotgun (WGS) entry which is preliminary data.</text>
</comment>
<protein>
    <submittedName>
        <fullName evidence="5">Helix-turn-helix transcriptional regulator</fullName>
    </submittedName>
</protein>
<evidence type="ECO:0000313" key="6">
    <source>
        <dbReference type="Proteomes" id="UP000751614"/>
    </source>
</evidence>
<evidence type="ECO:0000256" key="1">
    <source>
        <dbReference type="ARBA" id="ARBA00023015"/>
    </source>
</evidence>
<dbReference type="PROSITE" id="PS01124">
    <property type="entry name" value="HTH_ARAC_FAMILY_2"/>
    <property type="match status" value="1"/>
</dbReference>
<dbReference type="InterPro" id="IPR053142">
    <property type="entry name" value="PchR_regulatory_protein"/>
</dbReference>
<name>A0ABY2WGS3_9FLAO</name>
<sequence>MPNSDDFRVKRIKQMLLEMAQGNFYHSLDPSDKNDNVATLIVMLNMVNEEIRASFIHQGFVGSKHTPQHLVQMAFIIDTMGMIEMVNQNTCSTLSAFHTELVGSPFVNTLTEESQRKWLKKQKSITNRECSDSTMDLVFKTSEGLLISKNCNISTFGGKTESPNKILLSTILFTKGESFAKGIWGNALRPGKESKVPRVKLSHEDIRKIREVHDLIITNLDHQLPHLKDLAHQMGTNEFKLKYGFKQLYGTTVFKFLIQERLRKAKTLIQFSSLSLKTIAHMVGFKSIPHFSRAFKEKYGNTPSSLRK</sequence>
<feature type="domain" description="HTH araC/xylS-type" evidence="4">
    <location>
        <begin position="210"/>
        <end position="308"/>
    </location>
</feature>
<dbReference type="InterPro" id="IPR020449">
    <property type="entry name" value="Tscrpt_reg_AraC-type_HTH"/>
</dbReference>
<evidence type="ECO:0000256" key="2">
    <source>
        <dbReference type="ARBA" id="ARBA00023125"/>
    </source>
</evidence>
<dbReference type="PROSITE" id="PS00041">
    <property type="entry name" value="HTH_ARAC_FAMILY_1"/>
    <property type="match status" value="1"/>
</dbReference>
<dbReference type="EMBL" id="VCNI01000004">
    <property type="protein sequence ID" value="TMU50751.1"/>
    <property type="molecule type" value="Genomic_DNA"/>
</dbReference>
<organism evidence="5 6">
    <name type="scientific">Flagellimonas algicola</name>
    <dbReference type="NCBI Taxonomy" id="2583815"/>
    <lineage>
        <taxon>Bacteria</taxon>
        <taxon>Pseudomonadati</taxon>
        <taxon>Bacteroidota</taxon>
        <taxon>Flavobacteriia</taxon>
        <taxon>Flavobacteriales</taxon>
        <taxon>Flavobacteriaceae</taxon>
        <taxon>Flagellimonas</taxon>
    </lineage>
</organism>
<dbReference type="PANTHER" id="PTHR47893:SF1">
    <property type="entry name" value="REGULATORY PROTEIN PCHR"/>
    <property type="match status" value="1"/>
</dbReference>
<dbReference type="SUPFAM" id="SSF46689">
    <property type="entry name" value="Homeodomain-like"/>
    <property type="match status" value="1"/>
</dbReference>
<dbReference type="SMART" id="SM00342">
    <property type="entry name" value="HTH_ARAC"/>
    <property type="match status" value="1"/>
</dbReference>
<keyword evidence="3" id="KW-0804">Transcription</keyword>
<dbReference type="InterPro" id="IPR018062">
    <property type="entry name" value="HTH_AraC-typ_CS"/>
</dbReference>
<keyword evidence="2" id="KW-0238">DNA-binding</keyword>
<dbReference type="PRINTS" id="PR00032">
    <property type="entry name" value="HTHARAC"/>
</dbReference>
<dbReference type="Gene3D" id="1.10.10.60">
    <property type="entry name" value="Homeodomain-like"/>
    <property type="match status" value="2"/>
</dbReference>
<dbReference type="InterPro" id="IPR009057">
    <property type="entry name" value="Homeodomain-like_sf"/>
</dbReference>
<keyword evidence="1" id="KW-0805">Transcription regulation</keyword>
<evidence type="ECO:0000259" key="4">
    <source>
        <dbReference type="PROSITE" id="PS01124"/>
    </source>
</evidence>
<evidence type="ECO:0000256" key="3">
    <source>
        <dbReference type="ARBA" id="ARBA00023163"/>
    </source>
</evidence>
<dbReference type="Proteomes" id="UP000751614">
    <property type="component" value="Unassembled WGS sequence"/>
</dbReference>
<reference evidence="5 6" key="1">
    <citation type="submission" date="2019-05" db="EMBL/GenBank/DDBJ databases">
        <title>Flagellimonas sp. AsT0115, sp. nov., isolated from a marine red algae, Asparagopsis taxiformis.</title>
        <authorList>
            <person name="Kim J."/>
            <person name="Jeong S.E."/>
            <person name="Jeon C.O."/>
        </authorList>
    </citation>
    <scope>NUCLEOTIDE SEQUENCE [LARGE SCALE GENOMIC DNA]</scope>
    <source>
        <strain evidence="5 6">AsT0115</strain>
    </source>
</reference>
<proteinExistence type="predicted"/>
<dbReference type="InterPro" id="IPR018060">
    <property type="entry name" value="HTH_AraC"/>
</dbReference>
<dbReference type="PANTHER" id="PTHR47893">
    <property type="entry name" value="REGULATORY PROTEIN PCHR"/>
    <property type="match status" value="1"/>
</dbReference>
<keyword evidence="6" id="KW-1185">Reference proteome</keyword>
<evidence type="ECO:0000313" key="5">
    <source>
        <dbReference type="EMBL" id="TMU50751.1"/>
    </source>
</evidence>